<dbReference type="InterPro" id="IPR050802">
    <property type="entry name" value="EF-GSTs"/>
</dbReference>
<dbReference type="PANTHER" id="PTHR43986">
    <property type="entry name" value="ELONGATION FACTOR 1-GAMMA"/>
    <property type="match status" value="1"/>
</dbReference>
<dbReference type="AlphaFoldDB" id="A0AA37GTZ3"/>
<dbReference type="InterPro" id="IPR036249">
    <property type="entry name" value="Thioredoxin-like_sf"/>
</dbReference>
<dbReference type="SUPFAM" id="SSF47616">
    <property type="entry name" value="GST C-terminal domain-like"/>
    <property type="match status" value="1"/>
</dbReference>
<dbReference type="Gene3D" id="3.40.30.10">
    <property type="entry name" value="Glutaredoxin"/>
    <property type="match status" value="1"/>
</dbReference>
<protein>
    <submittedName>
        <fullName evidence="5">Glutathione S-transferase-like protein FUS3</fullName>
    </submittedName>
</protein>
<dbReference type="InterPro" id="IPR004045">
    <property type="entry name" value="Glutathione_S-Trfase_N"/>
</dbReference>
<evidence type="ECO:0000313" key="5">
    <source>
        <dbReference type="EMBL" id="GJC87243.1"/>
    </source>
</evidence>
<dbReference type="Pfam" id="PF02798">
    <property type="entry name" value="GST_N"/>
    <property type="match status" value="1"/>
</dbReference>
<dbReference type="PANTHER" id="PTHR43986:SF10">
    <property type="entry name" value="ELONGATION FACTOR EEF-1B GAMMA SUBUNIT, PUTATIVE (AFU_ORTHOLOGUE AFUA_1G17120)-RELATED"/>
    <property type="match status" value="1"/>
</dbReference>
<dbReference type="CDD" id="cd03044">
    <property type="entry name" value="GST_N_EF1Bgamma"/>
    <property type="match status" value="1"/>
</dbReference>
<feature type="domain" description="GST C-terminal" evidence="4">
    <location>
        <begin position="110"/>
        <end position="237"/>
    </location>
</feature>
<dbReference type="SFLD" id="SFLDS00019">
    <property type="entry name" value="Glutathione_Transferase_(cytos"/>
    <property type="match status" value="1"/>
</dbReference>
<dbReference type="FunFam" id="1.20.1050.10:FF:000006">
    <property type="entry name" value="Elongation factor 1 gamma"/>
    <property type="match status" value="1"/>
</dbReference>
<comment type="similarity">
    <text evidence="1 2">Belongs to the GST superfamily.</text>
</comment>
<reference evidence="5 6" key="1">
    <citation type="submission" date="2021-07" db="EMBL/GenBank/DDBJ databases">
        <title>Genome data of Colletotrichum spaethianum.</title>
        <authorList>
            <person name="Utami Y.D."/>
            <person name="Hiruma K."/>
        </authorList>
    </citation>
    <scope>NUCLEOTIDE SEQUENCE [LARGE SCALE GENOMIC DNA]</scope>
    <source>
        <strain evidence="5 6">MAFF 242679</strain>
    </source>
</reference>
<evidence type="ECO:0000256" key="2">
    <source>
        <dbReference type="RuleBase" id="RU003494"/>
    </source>
</evidence>
<keyword evidence="6" id="KW-1185">Reference proteome</keyword>
<sequence>MSSIGTIWSYPYNPRAFKQEALIQHLSLLRCLYSEKVVAAAAVNGLTVDYAPNFVMGKTNKTPEFLTDFPMGRVPTFKSADGGLTLFESDAIAQYAAEIGPASAQLLGINMEERAIIRQWIGFADHELLEPLTTLVLWRYGMADFVEKAEQAAFSRLHVSLATLEQHLHGRRYIASEQLSLADISVAAGLYWGFAQVIDRELRAKYSKTTEWYLRVIRDKRLASSIKEELIEIRKPSPAQ</sequence>
<gene>
    <name evidence="5" type="ORF">ColLi_10081</name>
</gene>
<dbReference type="GO" id="GO:0006414">
    <property type="term" value="P:translational elongation"/>
    <property type="evidence" value="ECO:0007669"/>
    <property type="project" value="TreeGrafter"/>
</dbReference>
<evidence type="ECO:0000313" key="6">
    <source>
        <dbReference type="Proteomes" id="UP001055172"/>
    </source>
</evidence>
<proteinExistence type="inferred from homology"/>
<comment type="caution">
    <text evidence="5">The sequence shown here is derived from an EMBL/GenBank/DDBJ whole genome shotgun (WGS) entry which is preliminary data.</text>
</comment>
<dbReference type="SFLD" id="SFLDG00358">
    <property type="entry name" value="Main_(cytGST)"/>
    <property type="match status" value="1"/>
</dbReference>
<dbReference type="InterPro" id="IPR010987">
    <property type="entry name" value="Glutathione-S-Trfase_C-like"/>
</dbReference>
<accession>A0AA37GTZ3</accession>
<dbReference type="PROSITE" id="PS50404">
    <property type="entry name" value="GST_NTER"/>
    <property type="match status" value="1"/>
</dbReference>
<dbReference type="InterPro" id="IPR040079">
    <property type="entry name" value="Glutathione_S-Trfase"/>
</dbReference>
<dbReference type="EMBL" id="BPPX01000025">
    <property type="protein sequence ID" value="GJC87243.1"/>
    <property type="molecule type" value="Genomic_DNA"/>
</dbReference>
<evidence type="ECO:0000259" key="4">
    <source>
        <dbReference type="PROSITE" id="PS50405"/>
    </source>
</evidence>
<dbReference type="Gene3D" id="1.20.1050.10">
    <property type="match status" value="1"/>
</dbReference>
<dbReference type="Pfam" id="PF00043">
    <property type="entry name" value="GST_C"/>
    <property type="match status" value="1"/>
</dbReference>
<dbReference type="InterPro" id="IPR004046">
    <property type="entry name" value="GST_C"/>
</dbReference>
<dbReference type="Proteomes" id="UP001055172">
    <property type="component" value="Unassembled WGS sequence"/>
</dbReference>
<dbReference type="GO" id="GO:0005737">
    <property type="term" value="C:cytoplasm"/>
    <property type="evidence" value="ECO:0007669"/>
    <property type="project" value="TreeGrafter"/>
</dbReference>
<dbReference type="PROSITE" id="PS50405">
    <property type="entry name" value="GST_CTER"/>
    <property type="match status" value="1"/>
</dbReference>
<dbReference type="SUPFAM" id="SSF52833">
    <property type="entry name" value="Thioredoxin-like"/>
    <property type="match status" value="1"/>
</dbReference>
<feature type="domain" description="GST N-terminal" evidence="3">
    <location>
        <begin position="21"/>
        <end position="104"/>
    </location>
</feature>
<name>A0AA37GTZ3_9PEZI</name>
<dbReference type="GO" id="GO:0005634">
    <property type="term" value="C:nucleus"/>
    <property type="evidence" value="ECO:0007669"/>
    <property type="project" value="TreeGrafter"/>
</dbReference>
<evidence type="ECO:0000259" key="3">
    <source>
        <dbReference type="PROSITE" id="PS50404"/>
    </source>
</evidence>
<dbReference type="InterPro" id="IPR036282">
    <property type="entry name" value="Glutathione-S-Trfase_C_sf"/>
</dbReference>
<evidence type="ECO:0000256" key="1">
    <source>
        <dbReference type="ARBA" id="ARBA00007409"/>
    </source>
</evidence>
<organism evidence="5 6">
    <name type="scientific">Colletotrichum liriopes</name>
    <dbReference type="NCBI Taxonomy" id="708192"/>
    <lineage>
        <taxon>Eukaryota</taxon>
        <taxon>Fungi</taxon>
        <taxon>Dikarya</taxon>
        <taxon>Ascomycota</taxon>
        <taxon>Pezizomycotina</taxon>
        <taxon>Sordariomycetes</taxon>
        <taxon>Hypocreomycetidae</taxon>
        <taxon>Glomerellales</taxon>
        <taxon>Glomerellaceae</taxon>
        <taxon>Colletotrichum</taxon>
        <taxon>Colletotrichum spaethianum species complex</taxon>
    </lineage>
</organism>
<dbReference type="CDD" id="cd03181">
    <property type="entry name" value="GST_C_EF1Bgamma_like"/>
    <property type="match status" value="1"/>
</dbReference>